<name>A0A645F7M0_9ZZZZ</name>
<comment type="caution">
    <text evidence="1">The sequence shown here is derived from an EMBL/GenBank/DDBJ whole genome shotgun (WGS) entry which is preliminary data.</text>
</comment>
<dbReference type="EMBL" id="VSSQ01055776">
    <property type="protein sequence ID" value="MPN09646.1"/>
    <property type="molecule type" value="Genomic_DNA"/>
</dbReference>
<organism evidence="1">
    <name type="scientific">bioreactor metagenome</name>
    <dbReference type="NCBI Taxonomy" id="1076179"/>
    <lineage>
        <taxon>unclassified sequences</taxon>
        <taxon>metagenomes</taxon>
        <taxon>ecological metagenomes</taxon>
    </lineage>
</organism>
<dbReference type="AlphaFoldDB" id="A0A645F7M0"/>
<accession>A0A645F7M0</accession>
<evidence type="ECO:0000313" key="1">
    <source>
        <dbReference type="EMBL" id="MPN09646.1"/>
    </source>
</evidence>
<reference evidence="1" key="1">
    <citation type="submission" date="2019-08" db="EMBL/GenBank/DDBJ databases">
        <authorList>
            <person name="Kucharzyk K."/>
            <person name="Murdoch R.W."/>
            <person name="Higgins S."/>
            <person name="Loffler F."/>
        </authorList>
    </citation>
    <scope>NUCLEOTIDE SEQUENCE</scope>
</reference>
<sequence length="142" mass="16449">MLDQRNQPEHQPTDDRQHDQLALAAPTVDLTRRVVVRGDFRGDCVPSEDEIDHHANEAEEADDCFEEIEGVAFNLDRFFHEFLLAREILRPLRTMLARSRGKRKICRNKKRHAKSRAFVCINTALRDHISRARGTAEPPDRP</sequence>
<protein>
    <submittedName>
        <fullName evidence="1">Uncharacterized protein</fullName>
    </submittedName>
</protein>
<gene>
    <name evidence="1" type="ORF">SDC9_156937</name>
</gene>
<proteinExistence type="predicted"/>